<gene>
    <name evidence="2" type="ORF">BLGHR1_16569</name>
</gene>
<accession>A0A383V194</accession>
<evidence type="ECO:0000313" key="3">
    <source>
        <dbReference type="Proteomes" id="UP000275772"/>
    </source>
</evidence>
<dbReference type="AlphaFoldDB" id="A0A383V194"/>
<keyword evidence="1" id="KW-1133">Transmembrane helix</keyword>
<dbReference type="EMBL" id="UNSH01000086">
    <property type="protein sequence ID" value="SZF05766.1"/>
    <property type="molecule type" value="Genomic_DNA"/>
</dbReference>
<keyword evidence="1" id="KW-0472">Membrane</keyword>
<proteinExistence type="predicted"/>
<evidence type="ECO:0000256" key="1">
    <source>
        <dbReference type="SAM" id="Phobius"/>
    </source>
</evidence>
<keyword evidence="1" id="KW-0812">Transmembrane</keyword>
<name>A0A383V194_BLUHO</name>
<dbReference type="VEuPathDB" id="FungiDB:BLGHR1_16569"/>
<sequence length="142" mass="15800">MATPRPAVLQADKTIATKFEEWGRSPLPPTLLATLITSLHLRPLQPLPMLFPPVLLFSSFINLQDFTRDAAGLTATWSGLYLLMARQRKHKHDSGIRSRVRGRFGVRGIVRGASMGLATFNLVACGWVYSLSKDNKPESHDM</sequence>
<dbReference type="Proteomes" id="UP000275772">
    <property type="component" value="Unassembled WGS sequence"/>
</dbReference>
<feature type="transmembrane region" description="Helical" evidence="1">
    <location>
        <begin position="108"/>
        <end position="129"/>
    </location>
</feature>
<organism evidence="2 3">
    <name type="scientific">Blumeria hordei</name>
    <name type="common">Barley powdery mildew</name>
    <name type="synonym">Blumeria graminis f. sp. hordei</name>
    <dbReference type="NCBI Taxonomy" id="2867405"/>
    <lineage>
        <taxon>Eukaryota</taxon>
        <taxon>Fungi</taxon>
        <taxon>Dikarya</taxon>
        <taxon>Ascomycota</taxon>
        <taxon>Pezizomycotina</taxon>
        <taxon>Leotiomycetes</taxon>
        <taxon>Erysiphales</taxon>
        <taxon>Erysiphaceae</taxon>
        <taxon>Blumeria</taxon>
    </lineage>
</organism>
<protein>
    <submittedName>
        <fullName evidence="2">Uncharacterized protein</fullName>
    </submittedName>
</protein>
<reference evidence="2 3" key="1">
    <citation type="submission" date="2017-11" db="EMBL/GenBank/DDBJ databases">
        <authorList>
            <person name="Kracher B."/>
        </authorList>
    </citation>
    <scope>NUCLEOTIDE SEQUENCE [LARGE SCALE GENOMIC DNA]</scope>
    <source>
        <strain evidence="2 3">RACE1</strain>
    </source>
</reference>
<evidence type="ECO:0000313" key="2">
    <source>
        <dbReference type="EMBL" id="SZF05766.1"/>
    </source>
</evidence>